<evidence type="ECO:0000313" key="3">
    <source>
        <dbReference type="EMBL" id="MDR6968774.1"/>
    </source>
</evidence>
<protein>
    <recommendedName>
        <fullName evidence="2">IPT/TIG domain-containing protein</fullName>
    </recommendedName>
</protein>
<feature type="domain" description="IPT/TIG" evidence="2">
    <location>
        <begin position="139"/>
        <end position="203"/>
    </location>
</feature>
<feature type="chain" id="PRO_5046628665" description="IPT/TIG domain-containing protein" evidence="1">
    <location>
        <begin position="27"/>
        <end position="345"/>
    </location>
</feature>
<sequence>MKNFKKISIGSLLLIMLSFFSLSSCNGDDSSSSTGSPVITAVTASLDEEGNPTDLEPTTVGFADNMYIIRGKGFATVQKIYFNDFDTSFNPVLVTDTEIFVTINRNTPYADASDQLKVVTKNGTAVFDFVVAPPAPGMHSFNPINAADGEEITIYGSFFLDPVVKVGDAEAVIVSSTLTEIKAILPIGSQLKKVSVSTISGTALYNTAVGTAIFDDVFYSPWTIPSWNNHEFVTDGTKSNQGLVFIKKGMDGWGNIQGDWAWNDQLSDYTGIKFAVRSDEPGKLKFVFNGDWGETRLFETTTEWKEYTFTWAQLGNPEALQNISFQEFTGNANVYYFDNITYTVD</sequence>
<keyword evidence="1" id="KW-0732">Signal</keyword>
<dbReference type="RefSeq" id="WP_310027383.1">
    <property type="nucleotide sequence ID" value="NZ_JAVDVI010000013.1"/>
</dbReference>
<dbReference type="InterPro" id="IPR002909">
    <property type="entry name" value="IPT_dom"/>
</dbReference>
<dbReference type="InterPro" id="IPR014756">
    <property type="entry name" value="Ig_E-set"/>
</dbReference>
<name>A0ABU1TSD5_9FLAO</name>
<organism evidence="3 4">
    <name type="scientific">Flavobacterium arsenatis</name>
    <dbReference type="NCBI Taxonomy" id="1484332"/>
    <lineage>
        <taxon>Bacteria</taxon>
        <taxon>Pseudomonadati</taxon>
        <taxon>Bacteroidota</taxon>
        <taxon>Flavobacteriia</taxon>
        <taxon>Flavobacteriales</taxon>
        <taxon>Flavobacteriaceae</taxon>
        <taxon>Flavobacterium</taxon>
    </lineage>
</organism>
<dbReference type="Proteomes" id="UP001255185">
    <property type="component" value="Unassembled WGS sequence"/>
</dbReference>
<proteinExistence type="predicted"/>
<evidence type="ECO:0000313" key="4">
    <source>
        <dbReference type="Proteomes" id="UP001255185"/>
    </source>
</evidence>
<comment type="caution">
    <text evidence="3">The sequence shown here is derived from an EMBL/GenBank/DDBJ whole genome shotgun (WGS) entry which is preliminary data.</text>
</comment>
<evidence type="ECO:0000259" key="2">
    <source>
        <dbReference type="Pfam" id="PF01833"/>
    </source>
</evidence>
<dbReference type="Pfam" id="PF01833">
    <property type="entry name" value="TIG"/>
    <property type="match status" value="1"/>
</dbReference>
<dbReference type="Gene3D" id="2.60.120.430">
    <property type="entry name" value="Galactose-binding lectin"/>
    <property type="match status" value="1"/>
</dbReference>
<dbReference type="Gene3D" id="2.60.40.10">
    <property type="entry name" value="Immunoglobulins"/>
    <property type="match status" value="2"/>
</dbReference>
<gene>
    <name evidence="3" type="ORF">J2X31_002800</name>
</gene>
<accession>A0ABU1TSD5</accession>
<feature type="signal peptide" evidence="1">
    <location>
        <begin position="1"/>
        <end position="26"/>
    </location>
</feature>
<dbReference type="InterPro" id="IPR013783">
    <property type="entry name" value="Ig-like_fold"/>
</dbReference>
<dbReference type="SUPFAM" id="SSF81296">
    <property type="entry name" value="E set domains"/>
    <property type="match status" value="1"/>
</dbReference>
<evidence type="ECO:0000256" key="1">
    <source>
        <dbReference type="SAM" id="SignalP"/>
    </source>
</evidence>
<reference evidence="3 4" key="1">
    <citation type="submission" date="2023-07" db="EMBL/GenBank/DDBJ databases">
        <title>Sorghum-associated microbial communities from plants grown in Nebraska, USA.</title>
        <authorList>
            <person name="Schachtman D."/>
        </authorList>
    </citation>
    <scope>NUCLEOTIDE SEQUENCE [LARGE SCALE GENOMIC DNA]</scope>
    <source>
        <strain evidence="3 4">3773</strain>
    </source>
</reference>
<keyword evidence="4" id="KW-1185">Reference proteome</keyword>
<dbReference type="PROSITE" id="PS51257">
    <property type="entry name" value="PROKAR_LIPOPROTEIN"/>
    <property type="match status" value="1"/>
</dbReference>
<dbReference type="EMBL" id="JAVDVI010000013">
    <property type="protein sequence ID" value="MDR6968774.1"/>
    <property type="molecule type" value="Genomic_DNA"/>
</dbReference>